<dbReference type="GO" id="GO:0055085">
    <property type="term" value="P:transmembrane transport"/>
    <property type="evidence" value="ECO:0007669"/>
    <property type="project" value="UniProtKB-UniRule"/>
</dbReference>
<evidence type="ECO:0000256" key="1">
    <source>
        <dbReference type="ARBA" id="ARBA00004651"/>
    </source>
</evidence>
<evidence type="ECO:0000256" key="3">
    <source>
        <dbReference type="ARBA" id="ARBA00022692"/>
    </source>
</evidence>
<name>A0A3S1BK12_9BACL</name>
<feature type="transmembrane region" description="Helical" evidence="6">
    <location>
        <begin position="171"/>
        <end position="199"/>
    </location>
</feature>
<dbReference type="Proteomes" id="UP000279446">
    <property type="component" value="Unassembled WGS sequence"/>
</dbReference>
<feature type="transmembrane region" description="Helical" evidence="6">
    <location>
        <begin position="250"/>
        <end position="277"/>
    </location>
</feature>
<keyword evidence="6" id="KW-0813">Transport</keyword>
<dbReference type="InterPro" id="IPR027022">
    <property type="entry name" value="ABC_permease_BceB-typ"/>
</dbReference>
<feature type="transmembrane region" description="Helical" evidence="6">
    <location>
        <begin position="519"/>
        <end position="543"/>
    </location>
</feature>
<evidence type="ECO:0000256" key="6">
    <source>
        <dbReference type="PIRNR" id="PIRNR018968"/>
    </source>
</evidence>
<accession>A0A3S1BK12</accession>
<evidence type="ECO:0000256" key="5">
    <source>
        <dbReference type="ARBA" id="ARBA00023136"/>
    </source>
</evidence>
<dbReference type="PANTHER" id="PTHR46795:SF2">
    <property type="entry name" value="ABC TRANSPORTER, PERMEASE PROTEIN"/>
    <property type="match status" value="1"/>
</dbReference>
<keyword evidence="4 6" id="KW-1133">Transmembrane helix</keyword>
<evidence type="ECO:0000256" key="2">
    <source>
        <dbReference type="ARBA" id="ARBA00022475"/>
    </source>
</evidence>
<dbReference type="Pfam" id="PF02687">
    <property type="entry name" value="FtsX"/>
    <property type="match status" value="1"/>
</dbReference>
<dbReference type="PIRSF" id="PIRSF018968">
    <property type="entry name" value="ABC_permease_BceB"/>
    <property type="match status" value="1"/>
</dbReference>
<dbReference type="EMBL" id="RZNY01000019">
    <property type="protein sequence ID" value="RUT43414.1"/>
    <property type="molecule type" value="Genomic_DNA"/>
</dbReference>
<comment type="similarity">
    <text evidence="6">Belongs to the ABC-4 integral membrane protein family.</text>
</comment>
<gene>
    <name evidence="8" type="ORF">EJP82_20055</name>
</gene>
<keyword evidence="5 6" id="KW-0472">Membrane</keyword>
<keyword evidence="2 6" id="KW-1003">Cell membrane</keyword>
<feature type="domain" description="ABC3 transporter permease C-terminal" evidence="7">
    <location>
        <begin position="87"/>
        <end position="201"/>
    </location>
</feature>
<keyword evidence="3 6" id="KW-0812">Transmembrane</keyword>
<evidence type="ECO:0000259" key="7">
    <source>
        <dbReference type="Pfam" id="PF02687"/>
    </source>
</evidence>
<feature type="transmembrane region" description="Helical" evidence="6">
    <location>
        <begin position="220"/>
        <end position="238"/>
    </location>
</feature>
<protein>
    <submittedName>
        <fullName evidence="8">ABC transporter permease</fullName>
    </submittedName>
</protein>
<dbReference type="GO" id="GO:0005886">
    <property type="term" value="C:plasma membrane"/>
    <property type="evidence" value="ECO:0007669"/>
    <property type="project" value="UniProtKB-SubCell"/>
</dbReference>
<reference evidence="8 9" key="1">
    <citation type="submission" date="2018-12" db="EMBL/GenBank/DDBJ databases">
        <authorList>
            <person name="Sun L."/>
            <person name="Chen Z."/>
        </authorList>
    </citation>
    <scope>NUCLEOTIDE SEQUENCE [LARGE SCALE GENOMIC DNA]</scope>
    <source>
        <strain evidence="8 9">DSM 15890</strain>
    </source>
</reference>
<dbReference type="PANTHER" id="PTHR46795">
    <property type="entry name" value="ABC TRANSPORTER PERMEASE-RELATED-RELATED"/>
    <property type="match status" value="1"/>
</dbReference>
<evidence type="ECO:0000256" key="4">
    <source>
        <dbReference type="ARBA" id="ARBA00022989"/>
    </source>
</evidence>
<evidence type="ECO:0000313" key="9">
    <source>
        <dbReference type="Proteomes" id="UP000279446"/>
    </source>
</evidence>
<feature type="transmembrane region" description="Helical" evidence="6">
    <location>
        <begin position="578"/>
        <end position="599"/>
    </location>
</feature>
<organism evidence="8 9">
    <name type="scientific">Paenibacillus anaericanus</name>
    <dbReference type="NCBI Taxonomy" id="170367"/>
    <lineage>
        <taxon>Bacteria</taxon>
        <taxon>Bacillati</taxon>
        <taxon>Bacillota</taxon>
        <taxon>Bacilli</taxon>
        <taxon>Bacillales</taxon>
        <taxon>Paenibacillaceae</taxon>
        <taxon>Paenibacillus</taxon>
    </lineage>
</organism>
<keyword evidence="9" id="KW-1185">Reference proteome</keyword>
<feature type="transmembrane region" description="Helical" evidence="6">
    <location>
        <begin position="611"/>
        <end position="630"/>
    </location>
</feature>
<feature type="transmembrane region" description="Helical" evidence="6">
    <location>
        <begin position="87"/>
        <end position="105"/>
    </location>
</feature>
<dbReference type="AlphaFoldDB" id="A0A3S1BK12"/>
<dbReference type="OrthoDB" id="1937696at2"/>
<evidence type="ECO:0000313" key="8">
    <source>
        <dbReference type="EMBL" id="RUT43414.1"/>
    </source>
</evidence>
<comment type="subcellular location">
    <subcellularLocation>
        <location evidence="1 6">Cell membrane</location>
        <topology evidence="1 6">Multi-pass membrane protein</topology>
    </subcellularLocation>
</comment>
<feature type="transmembrane region" description="Helical" evidence="6">
    <location>
        <begin position="125"/>
        <end position="151"/>
    </location>
</feature>
<feature type="transmembrane region" description="Helical" evidence="6">
    <location>
        <begin position="45"/>
        <end position="67"/>
    </location>
</feature>
<sequence length="645" mass="74347">MKYIKAAAGSSFINRSSTYFLSWEVLRVNFKQFAIKNVTRNGKAYFAYFLSTCISVALFFTFTMFILHPDKGAFKSYIEVSLYAAEIITYFFLFFFVFYSISVFLKSRYKEFGILYMIGTSKKQILKMIFIENMLISIAATVCGILTGLVFSKLFLIMIEKLFRIQALPYYFPIKAILITSVAFILLCVLVSFFTSWIIKEKDILHLLKGTIAPRLAPKPSVLLAILSAVLLLVAYYISFTSNIENLEKIILLVMVMVVIATFFLFSQFSVFFIAFLKKNRLFYLKHTNLIWVSNLFYRMKDNARVFFIISITSTAAFISIGTCYAFWDNTLGNIEERYPLAFTYQTIGENLTVHEEINFIDQQLKEGGFSYTPITIANKSVTDAEEISYTLMKMSVYNQLAEQLDLRTASIQEHETIKVMASAEFGNDINRMTIEGNPIRVTEEIQAKIMQDQASTLYVVADTLYDLIESDEGIQYAFHVEDWSDTYVVYDEYEAKYESNPNGIFLSKSHIFETEKSAYGTIMFLSIFIGMIFFVTSGSFIYNKFFIDVETDKKKYKQLNKVGLTFKEIKRITTIEMGILFMLPYIVACIHSSVALSTLNRIFEIEVGTAAFLIMGSFLILQLLFYVFIRRNYLIEIKNELIID</sequence>
<proteinExistence type="inferred from homology"/>
<comment type="caution">
    <text evidence="8">The sequence shown here is derived from an EMBL/GenBank/DDBJ whole genome shotgun (WGS) entry which is preliminary data.</text>
</comment>
<feature type="transmembrane region" description="Helical" evidence="6">
    <location>
        <begin position="306"/>
        <end position="328"/>
    </location>
</feature>
<dbReference type="InterPro" id="IPR052536">
    <property type="entry name" value="ABC-4_Integral_Memb_Prot"/>
</dbReference>
<dbReference type="InterPro" id="IPR003838">
    <property type="entry name" value="ABC3_permease_C"/>
</dbReference>